<dbReference type="Pfam" id="PF12146">
    <property type="entry name" value="Hydrolase_4"/>
    <property type="match status" value="1"/>
</dbReference>
<protein>
    <submittedName>
        <fullName evidence="2">Alpha/beta hydrolase</fullName>
    </submittedName>
</protein>
<gene>
    <name evidence="2" type="ORF">GCM10011487_32760</name>
</gene>
<feature type="domain" description="Serine aminopeptidase S33" evidence="1">
    <location>
        <begin position="52"/>
        <end position="143"/>
    </location>
</feature>
<dbReference type="Gene3D" id="3.40.50.1820">
    <property type="entry name" value="alpha/beta hydrolase"/>
    <property type="match status" value="1"/>
</dbReference>
<dbReference type="InterPro" id="IPR029058">
    <property type="entry name" value="AB_hydrolase_fold"/>
</dbReference>
<keyword evidence="3" id="KW-1185">Reference proteome</keyword>
<keyword evidence="2" id="KW-0378">Hydrolase</keyword>
<sequence length="219" mass="23467">MTATAPTASQTLTIPGPAGTLEALLDVPATIAAPESVAVICHPHPQYGGTMTNKVVYSIARAFNEAGAPSVRFNYRGVGKSTGNYDEGKGETDDAIAVLDWAAQRWPGARLWLGGFSFGGAVAIRAAAARDVARLVTVAPAIRRVSVDDGSLPQCPWLIVQGDRDELVDPNDIQQWAQALPESPRLAVLNGVEHFFHGRLNELRQVVVQWLIELAHLGR</sequence>
<dbReference type="RefSeq" id="WP_161812951.1">
    <property type="nucleotide sequence ID" value="NZ_BLJN01000003.1"/>
</dbReference>
<dbReference type="EMBL" id="BLJN01000003">
    <property type="protein sequence ID" value="GFE81276.1"/>
    <property type="molecule type" value="Genomic_DNA"/>
</dbReference>
<dbReference type="AlphaFoldDB" id="A0A829YFA9"/>
<proteinExistence type="predicted"/>
<dbReference type="PANTHER" id="PTHR42103:SF2">
    <property type="entry name" value="AB HYDROLASE-1 DOMAIN-CONTAINING PROTEIN"/>
    <property type="match status" value="1"/>
</dbReference>
<dbReference type="GO" id="GO:0016787">
    <property type="term" value="F:hydrolase activity"/>
    <property type="evidence" value="ECO:0007669"/>
    <property type="project" value="UniProtKB-KW"/>
</dbReference>
<name>A0A829YFA9_9GAMM</name>
<evidence type="ECO:0000313" key="2">
    <source>
        <dbReference type="EMBL" id="GFE81276.1"/>
    </source>
</evidence>
<evidence type="ECO:0000259" key="1">
    <source>
        <dbReference type="Pfam" id="PF12146"/>
    </source>
</evidence>
<dbReference type="PANTHER" id="PTHR42103">
    <property type="entry name" value="ALPHA/BETA-HYDROLASES SUPERFAMILY PROTEIN"/>
    <property type="match status" value="1"/>
</dbReference>
<dbReference type="InterPro" id="IPR022742">
    <property type="entry name" value="Hydrolase_4"/>
</dbReference>
<reference evidence="3" key="1">
    <citation type="submission" date="2020-01" db="EMBL/GenBank/DDBJ databases">
        <title>'Steroidobacter agaridevorans' sp. nov., agar-degrading bacteria isolated from rhizosphere soils.</title>
        <authorList>
            <person name="Ikenaga M."/>
            <person name="Kataoka M."/>
            <person name="Murouchi A."/>
            <person name="Katsuragi S."/>
            <person name="Sakai M."/>
        </authorList>
    </citation>
    <scope>NUCLEOTIDE SEQUENCE [LARGE SCALE GENOMIC DNA]</scope>
    <source>
        <strain evidence="3">YU21-B</strain>
    </source>
</reference>
<organism evidence="2 3">
    <name type="scientific">Steroidobacter agaridevorans</name>
    <dbReference type="NCBI Taxonomy" id="2695856"/>
    <lineage>
        <taxon>Bacteria</taxon>
        <taxon>Pseudomonadati</taxon>
        <taxon>Pseudomonadota</taxon>
        <taxon>Gammaproteobacteria</taxon>
        <taxon>Steroidobacterales</taxon>
        <taxon>Steroidobacteraceae</taxon>
        <taxon>Steroidobacter</taxon>
    </lineage>
</organism>
<accession>A0A829YFA9</accession>
<comment type="caution">
    <text evidence="2">The sequence shown here is derived from an EMBL/GenBank/DDBJ whole genome shotgun (WGS) entry which is preliminary data.</text>
</comment>
<dbReference type="Proteomes" id="UP000445000">
    <property type="component" value="Unassembled WGS sequence"/>
</dbReference>
<dbReference type="SUPFAM" id="SSF53474">
    <property type="entry name" value="alpha/beta-Hydrolases"/>
    <property type="match status" value="1"/>
</dbReference>
<evidence type="ECO:0000313" key="3">
    <source>
        <dbReference type="Proteomes" id="UP000445000"/>
    </source>
</evidence>